<evidence type="ECO:0000313" key="8">
    <source>
        <dbReference type="Ensembl" id="ENSPREP00000013541.1"/>
    </source>
</evidence>
<dbReference type="Proteomes" id="UP000242638">
    <property type="component" value="Unassembled WGS sequence"/>
</dbReference>
<feature type="signal peptide" evidence="6">
    <location>
        <begin position="1"/>
        <end position="24"/>
    </location>
</feature>
<accession>A0A3P9NVE7</accession>
<dbReference type="PANTHER" id="PTHR24271:SF52">
    <property type="entry name" value="GRANZYME K"/>
    <property type="match status" value="1"/>
</dbReference>
<dbReference type="EC" id="3.4.21.4" evidence="5"/>
<name>A0A3P9NVE7_POERE</name>
<dbReference type="CDD" id="cd00190">
    <property type="entry name" value="Tryp_SPc"/>
    <property type="match status" value="1"/>
</dbReference>
<dbReference type="SUPFAM" id="SSF50494">
    <property type="entry name" value="Trypsin-like serine proteases"/>
    <property type="match status" value="1"/>
</dbReference>
<dbReference type="InterPro" id="IPR001254">
    <property type="entry name" value="Trypsin_dom"/>
</dbReference>
<dbReference type="Pfam" id="PF00089">
    <property type="entry name" value="Trypsin"/>
    <property type="match status" value="1"/>
</dbReference>
<dbReference type="GO" id="GO:0005576">
    <property type="term" value="C:extracellular region"/>
    <property type="evidence" value="ECO:0007669"/>
    <property type="project" value="UniProtKB-SubCell"/>
</dbReference>
<dbReference type="PRINTS" id="PR00722">
    <property type="entry name" value="CHYMOTRYPSIN"/>
</dbReference>
<sequence>MLYLRGYVAFVLGAFFLIAKSSHGSEIINGKEVQPHSLPFMALLTSLKPDCGGTLINSNWVLTAAHCEGVKTVMLGVHSIKNKEKEKPYRQVFKVKSSFPHPSFNHKTFDNDFMLLKLKKAVKRTKWVRPLKLTTVVKDPEEGSVCMVAGWGKTSMDSNRLSDVLMSVNVTVVGRKKCSSPAFYNHLITDNMICAGWNGNIQADTCQVNYLPAIYTNLKCCDFPSIAFYIFLLSVGGFWWANSVRWSCSWSYVFWTWVWIQNQTWRVRFPHRRSP</sequence>
<dbReference type="Gene3D" id="2.40.10.10">
    <property type="entry name" value="Trypsin-like serine proteases"/>
    <property type="match status" value="2"/>
</dbReference>
<comment type="subcellular location">
    <subcellularLocation>
        <location evidence="1">Secreted</location>
        <location evidence="1">Extracellular space</location>
    </subcellularLocation>
</comment>
<dbReference type="PANTHER" id="PTHR24271">
    <property type="entry name" value="KALLIKREIN-RELATED"/>
    <property type="match status" value="1"/>
</dbReference>
<keyword evidence="2" id="KW-0865">Zymogen</keyword>
<dbReference type="FunFam" id="2.40.10.10:FF:000005">
    <property type="entry name" value="Serine protease 37"/>
    <property type="match status" value="1"/>
</dbReference>
<dbReference type="SMART" id="SM00020">
    <property type="entry name" value="Tryp_SPc"/>
    <property type="match status" value="1"/>
</dbReference>
<dbReference type="Ensembl" id="ENSPRET00000013681.1">
    <property type="protein sequence ID" value="ENSPREP00000013541.1"/>
    <property type="gene ID" value="ENSPREG00000009208.1"/>
</dbReference>
<proteinExistence type="predicted"/>
<dbReference type="OMA" id="KAGTCNG"/>
<dbReference type="InterPro" id="IPR018114">
    <property type="entry name" value="TRYPSIN_HIS"/>
</dbReference>
<reference evidence="9" key="1">
    <citation type="submission" date="2013-11" db="EMBL/GenBank/DDBJ databases">
        <title>The genomic landscape of the Guanapo guppy.</title>
        <authorList>
            <person name="Kuenstner A."/>
            <person name="Dreyer C."/>
        </authorList>
    </citation>
    <scope>NUCLEOTIDE SEQUENCE</scope>
    <source>
        <strain evidence="9">Guanapo</strain>
    </source>
</reference>
<dbReference type="GO" id="GO:0006508">
    <property type="term" value="P:proteolysis"/>
    <property type="evidence" value="ECO:0007669"/>
    <property type="project" value="InterPro"/>
</dbReference>
<keyword evidence="9" id="KW-1185">Reference proteome</keyword>
<feature type="domain" description="Peptidase S1" evidence="7">
    <location>
        <begin position="27"/>
        <end position="265"/>
    </location>
</feature>
<evidence type="ECO:0000256" key="1">
    <source>
        <dbReference type="ARBA" id="ARBA00004239"/>
    </source>
</evidence>
<dbReference type="GO" id="GO:0004252">
    <property type="term" value="F:serine-type endopeptidase activity"/>
    <property type="evidence" value="ECO:0007669"/>
    <property type="project" value="UniProtKB-EC"/>
</dbReference>
<dbReference type="PROSITE" id="PS50240">
    <property type="entry name" value="TRYPSIN_DOM"/>
    <property type="match status" value="1"/>
</dbReference>
<evidence type="ECO:0000256" key="2">
    <source>
        <dbReference type="ARBA" id="ARBA00023145"/>
    </source>
</evidence>
<evidence type="ECO:0000256" key="5">
    <source>
        <dbReference type="ARBA" id="ARBA00038868"/>
    </source>
</evidence>
<organism evidence="8 9">
    <name type="scientific">Poecilia reticulata</name>
    <name type="common">Guppy</name>
    <name type="synonym">Acanthophacelus reticulatus</name>
    <dbReference type="NCBI Taxonomy" id="8081"/>
    <lineage>
        <taxon>Eukaryota</taxon>
        <taxon>Metazoa</taxon>
        <taxon>Chordata</taxon>
        <taxon>Craniata</taxon>
        <taxon>Vertebrata</taxon>
        <taxon>Euteleostomi</taxon>
        <taxon>Actinopterygii</taxon>
        <taxon>Neopterygii</taxon>
        <taxon>Teleostei</taxon>
        <taxon>Neoteleostei</taxon>
        <taxon>Acanthomorphata</taxon>
        <taxon>Ovalentaria</taxon>
        <taxon>Atherinomorphae</taxon>
        <taxon>Cyprinodontiformes</taxon>
        <taxon>Poeciliidae</taxon>
        <taxon>Poeciliinae</taxon>
        <taxon>Poecilia</taxon>
    </lineage>
</organism>
<dbReference type="InterPro" id="IPR009003">
    <property type="entry name" value="Peptidase_S1_PA"/>
</dbReference>
<dbReference type="InterPro" id="IPR043504">
    <property type="entry name" value="Peptidase_S1_PA_chymotrypsin"/>
</dbReference>
<reference evidence="8" key="2">
    <citation type="submission" date="2025-08" db="UniProtKB">
        <authorList>
            <consortium name="Ensembl"/>
        </authorList>
    </citation>
    <scope>IDENTIFICATION</scope>
    <source>
        <strain evidence="8">Guanapo</strain>
    </source>
</reference>
<dbReference type="InterPro" id="IPR001314">
    <property type="entry name" value="Peptidase_S1A"/>
</dbReference>
<keyword evidence="3" id="KW-1015">Disulfide bond</keyword>
<feature type="chain" id="PRO_5018338752" description="trypsin" evidence="6">
    <location>
        <begin position="25"/>
        <end position="275"/>
    </location>
</feature>
<dbReference type="Bgee" id="ENSPREG00000009208">
    <property type="expression patterns" value="Expressed in caudal fin and 1 other cell type or tissue"/>
</dbReference>
<evidence type="ECO:0000259" key="7">
    <source>
        <dbReference type="PROSITE" id="PS50240"/>
    </source>
</evidence>
<evidence type="ECO:0000313" key="9">
    <source>
        <dbReference type="Proteomes" id="UP000242638"/>
    </source>
</evidence>
<dbReference type="GeneTree" id="ENSGT00940000163484"/>
<dbReference type="PROSITE" id="PS00134">
    <property type="entry name" value="TRYPSIN_HIS"/>
    <property type="match status" value="1"/>
</dbReference>
<evidence type="ECO:0000256" key="6">
    <source>
        <dbReference type="SAM" id="SignalP"/>
    </source>
</evidence>
<dbReference type="AlphaFoldDB" id="A0A3P9NVE7"/>
<evidence type="ECO:0000256" key="3">
    <source>
        <dbReference type="ARBA" id="ARBA00023157"/>
    </source>
</evidence>
<protein>
    <recommendedName>
        <fullName evidence="5">trypsin</fullName>
        <ecNumber evidence="5">3.4.21.4</ecNumber>
    </recommendedName>
</protein>
<evidence type="ECO:0000256" key="4">
    <source>
        <dbReference type="ARBA" id="ARBA00036320"/>
    </source>
</evidence>
<comment type="catalytic activity">
    <reaction evidence="4">
        <text>Preferential cleavage: Arg-|-Xaa, Lys-|-Xaa.</text>
        <dbReference type="EC" id="3.4.21.4"/>
    </reaction>
</comment>
<reference evidence="8" key="3">
    <citation type="submission" date="2025-09" db="UniProtKB">
        <authorList>
            <consortium name="Ensembl"/>
        </authorList>
    </citation>
    <scope>IDENTIFICATION</scope>
    <source>
        <strain evidence="8">Guanapo</strain>
    </source>
</reference>
<keyword evidence="6" id="KW-0732">Signal</keyword>
<dbReference type="STRING" id="8081.ENSPREP00000013541"/>